<comment type="subcellular location">
    <subcellularLocation>
        <location evidence="1">Mitochondrion</location>
    </subcellularLocation>
</comment>
<dbReference type="PANTHER" id="PTHR24088:SF0">
    <property type="entry name" value="SMALL RIBOSOMAL SUBUNIT PROTEIN US17M"/>
    <property type="match status" value="1"/>
</dbReference>
<dbReference type="GO" id="GO:0003735">
    <property type="term" value="F:structural constituent of ribosome"/>
    <property type="evidence" value="ECO:0007669"/>
    <property type="project" value="InterPro"/>
</dbReference>
<evidence type="ECO:0000256" key="2">
    <source>
        <dbReference type="ARBA" id="ARBA00010254"/>
    </source>
</evidence>
<dbReference type="Pfam" id="PF00366">
    <property type="entry name" value="Ribosomal_S17"/>
    <property type="match status" value="1"/>
</dbReference>
<evidence type="ECO:0000256" key="6">
    <source>
        <dbReference type="ARBA" id="ARBA00023128"/>
    </source>
</evidence>
<dbReference type="PANTHER" id="PTHR24088">
    <property type="entry name" value="28S RIBOSOMAL PROTEIN S17, MITOCHONDRIAL"/>
    <property type="match status" value="1"/>
</dbReference>
<keyword evidence="5" id="KW-0689">Ribosomal protein</keyword>
<protein>
    <recommendedName>
        <fullName evidence="8">Small ribosomal subunit protein uS17m</fullName>
    </recommendedName>
    <alternativeName>
        <fullName evidence="9">28S ribosomal protein S17, mitochondrial</fullName>
    </alternativeName>
</protein>
<comment type="similarity">
    <text evidence="2">Belongs to the universal ribosomal protein uS17 family.</text>
</comment>
<name>A0A8C3BWC3_CAIMO</name>
<dbReference type="GO" id="GO:0005743">
    <property type="term" value="C:mitochondrial inner membrane"/>
    <property type="evidence" value="ECO:0007669"/>
    <property type="project" value="UniProtKB-ARBA"/>
</dbReference>
<keyword evidence="11" id="KW-1185">Reference proteome</keyword>
<evidence type="ECO:0000256" key="3">
    <source>
        <dbReference type="ARBA" id="ARBA00022730"/>
    </source>
</evidence>
<evidence type="ECO:0000256" key="9">
    <source>
        <dbReference type="ARBA" id="ARBA00078462"/>
    </source>
</evidence>
<keyword evidence="3" id="KW-0699">rRNA-binding</keyword>
<sequence>MHSQLREKQALDDCNQTMSVPRGAVHAKWIVGKVIGTKMQKTAKVRVTRLVLDPYLLKFFNKRKTYFAHDPLQQCVVGDIVLLKALPERRSKHVKHELAEIVFKNTELSVRQLQQPSVAVKGYLHQNTCGDSIPCSYMAGSGTSELRGVLFQVSTDVTGLCLRLEAKQGISELSSFDLPFFF</sequence>
<dbReference type="GO" id="GO:0032543">
    <property type="term" value="P:mitochondrial translation"/>
    <property type="evidence" value="ECO:0007669"/>
    <property type="project" value="TreeGrafter"/>
</dbReference>
<reference evidence="10" key="3">
    <citation type="submission" date="2025-09" db="UniProtKB">
        <authorList>
            <consortium name="Ensembl"/>
        </authorList>
    </citation>
    <scope>IDENTIFICATION</scope>
</reference>
<evidence type="ECO:0000256" key="5">
    <source>
        <dbReference type="ARBA" id="ARBA00022980"/>
    </source>
</evidence>
<dbReference type="AlphaFoldDB" id="A0A8C3BWC3"/>
<keyword evidence="7" id="KW-0687">Ribonucleoprotein</keyword>
<dbReference type="CDD" id="cd00364">
    <property type="entry name" value="Ribosomal_uS17"/>
    <property type="match status" value="1"/>
</dbReference>
<proteinExistence type="inferred from homology"/>
<accession>A0A8C3BWC3</accession>
<evidence type="ECO:0000313" key="10">
    <source>
        <dbReference type="Ensembl" id="ENSCMMP00000011346.1"/>
    </source>
</evidence>
<evidence type="ECO:0000256" key="8">
    <source>
        <dbReference type="ARBA" id="ARBA00070246"/>
    </source>
</evidence>
<reference evidence="10" key="2">
    <citation type="submission" date="2025-08" db="UniProtKB">
        <authorList>
            <consortium name="Ensembl"/>
        </authorList>
    </citation>
    <scope>IDENTIFICATION</scope>
</reference>
<reference evidence="10" key="1">
    <citation type="submission" date="2018-09" db="EMBL/GenBank/DDBJ databases">
        <title>Common duck and Muscovy duck high density SNP chip.</title>
        <authorList>
            <person name="Vignal A."/>
            <person name="Thebault N."/>
            <person name="Warren W.C."/>
        </authorList>
    </citation>
    <scope>NUCLEOTIDE SEQUENCE [LARGE SCALE GENOMIC DNA]</scope>
</reference>
<evidence type="ECO:0000256" key="4">
    <source>
        <dbReference type="ARBA" id="ARBA00022884"/>
    </source>
</evidence>
<keyword evidence="4" id="KW-0694">RNA-binding</keyword>
<evidence type="ECO:0000256" key="1">
    <source>
        <dbReference type="ARBA" id="ARBA00004173"/>
    </source>
</evidence>
<dbReference type="InterPro" id="IPR000266">
    <property type="entry name" value="Ribosomal_uS17"/>
</dbReference>
<dbReference type="Gene3D" id="2.40.50.140">
    <property type="entry name" value="Nucleic acid-binding proteins"/>
    <property type="match status" value="1"/>
</dbReference>
<dbReference type="GO" id="GO:0019843">
    <property type="term" value="F:rRNA binding"/>
    <property type="evidence" value="ECO:0007669"/>
    <property type="project" value="UniProtKB-KW"/>
</dbReference>
<dbReference type="SUPFAM" id="SSF50249">
    <property type="entry name" value="Nucleic acid-binding proteins"/>
    <property type="match status" value="1"/>
</dbReference>
<dbReference type="InterPro" id="IPR012340">
    <property type="entry name" value="NA-bd_OB-fold"/>
</dbReference>
<organism evidence="10 11">
    <name type="scientific">Cairina moschata</name>
    <name type="common">Muscovy duck</name>
    <dbReference type="NCBI Taxonomy" id="8855"/>
    <lineage>
        <taxon>Eukaryota</taxon>
        <taxon>Metazoa</taxon>
        <taxon>Chordata</taxon>
        <taxon>Craniata</taxon>
        <taxon>Vertebrata</taxon>
        <taxon>Euteleostomi</taxon>
        <taxon>Archelosauria</taxon>
        <taxon>Archosauria</taxon>
        <taxon>Dinosauria</taxon>
        <taxon>Saurischia</taxon>
        <taxon>Theropoda</taxon>
        <taxon>Coelurosauria</taxon>
        <taxon>Aves</taxon>
        <taxon>Neognathae</taxon>
        <taxon>Galloanserae</taxon>
        <taxon>Anseriformes</taxon>
        <taxon>Anatidae</taxon>
        <taxon>Anatinae</taxon>
        <taxon>Cairina</taxon>
    </lineage>
</organism>
<dbReference type="GO" id="GO:0005763">
    <property type="term" value="C:mitochondrial small ribosomal subunit"/>
    <property type="evidence" value="ECO:0007669"/>
    <property type="project" value="InterPro"/>
</dbReference>
<evidence type="ECO:0000256" key="7">
    <source>
        <dbReference type="ARBA" id="ARBA00023274"/>
    </source>
</evidence>
<keyword evidence="6" id="KW-0496">Mitochondrion</keyword>
<dbReference type="Ensembl" id="ENSCMMT00000012492.1">
    <property type="protein sequence ID" value="ENSCMMP00000011346.1"/>
    <property type="gene ID" value="ENSCMMG00000007185.1"/>
</dbReference>
<dbReference type="InterPro" id="IPR039193">
    <property type="entry name" value="Ribosomal_uS17m_metazoa"/>
</dbReference>
<dbReference type="Proteomes" id="UP000694556">
    <property type="component" value="Chromosome 20"/>
</dbReference>
<evidence type="ECO:0000313" key="11">
    <source>
        <dbReference type="Proteomes" id="UP000694556"/>
    </source>
</evidence>
<dbReference type="FunFam" id="2.40.50.140:FF:000137">
    <property type="entry name" value="28S ribosomal protein S17, mitochondrial"/>
    <property type="match status" value="1"/>
</dbReference>